<feature type="region of interest" description="Disordered" evidence="1">
    <location>
        <begin position="227"/>
        <end position="264"/>
    </location>
</feature>
<accession>A0A0C3AMW8</accession>
<feature type="region of interest" description="Disordered" evidence="1">
    <location>
        <begin position="327"/>
        <end position="370"/>
    </location>
</feature>
<dbReference type="OrthoDB" id="203724at2759"/>
<dbReference type="PANTHER" id="PTHR12975:SF6">
    <property type="entry name" value="TRAFFICKING PROTEIN PARTICLE COMPLEX SUBUNIT 8"/>
    <property type="match status" value="1"/>
</dbReference>
<feature type="compositionally biased region" description="Pro residues" evidence="1">
    <location>
        <begin position="227"/>
        <end position="239"/>
    </location>
</feature>
<gene>
    <name evidence="2" type="ORF">SCLCIDRAFT_22161</name>
</gene>
<evidence type="ECO:0000313" key="2">
    <source>
        <dbReference type="EMBL" id="KIM66322.1"/>
    </source>
</evidence>
<dbReference type="InterPro" id="IPR024420">
    <property type="entry name" value="TRAPP_III_complex_Trs85"/>
</dbReference>
<evidence type="ECO:0000313" key="3">
    <source>
        <dbReference type="Proteomes" id="UP000053989"/>
    </source>
</evidence>
<name>A0A0C3AMW8_9AGAM</name>
<feature type="compositionally biased region" description="Polar residues" evidence="1">
    <location>
        <begin position="246"/>
        <end position="259"/>
    </location>
</feature>
<feature type="compositionally biased region" description="Low complexity" evidence="1">
    <location>
        <begin position="333"/>
        <end position="350"/>
    </location>
</feature>
<feature type="compositionally biased region" description="Polar residues" evidence="1">
    <location>
        <begin position="351"/>
        <end position="360"/>
    </location>
</feature>
<dbReference type="Proteomes" id="UP000053989">
    <property type="component" value="Unassembled WGS sequence"/>
</dbReference>
<dbReference type="GO" id="GO:1990072">
    <property type="term" value="C:TRAPPIII protein complex"/>
    <property type="evidence" value="ECO:0007669"/>
    <property type="project" value="TreeGrafter"/>
</dbReference>
<dbReference type="HOGENOM" id="CLU_004823_3_0_1"/>
<sequence>MAPTLPSSLSPHVCVLPSPDLEQLLHASSLPPLEDILQSFSPLPQVTTRTTTLVTVPHSSFVLRFSSLVDVENACHEDEEQRATRTLDWIGERINQRCAKWTEDMEKKPGRDSARSPWWDELWRCSEADHVPSKIEGWNHPVSIILAVSTMAPNPLQAISTLHSRVLDFPSWVDTTHLVYTLIVHPQNSSLSDEEAGALFNAVKKQHGLHAHLLPLSLPSPPPPPVLVPPLPLRLPPSPLDEDQNDTQGPRTASLSNSRELPDMPPNVLRICEQDIQKLARFTREFVVMSLVPWMEKCVVEWNEAYSSSRRLPSRLFSSTRRLFGSGVATPQSPVHGSSTSVSSLPTRSHTYSASQTSLSGPGISHPPPSQQRRLAEFATILGDYKLAIGVWESYRKEGKGGWDVLPMLLSAAPAVTQHVAQGLSSIHSSSAEFPSQAQLQALKLSVRWETSIAPNDFLSDMLEGERWLVSAAANAEEAPSALLLAHAALLSVRKQMRRRAALWYFFAATKLQKCGIKPLAMYLLRRAHEILCSGPEKVLSPSFWESEGDATSPRMGFDAAISGIEHPLGRLLYSTGDTRGAIKIFLALLRWSSAPSSIVNREVGDRQESVDSDKVYLEDFAVALAHLKSIADQEAYPNDMVLPIKFAIPATSRLQLRRDPVGGRESEWEHREEAWRSFWKSRGRETLEKGGKATVGENFWVEVTLNNPLDTEVTLANLTLTVEAVGHDDGWSAKNIQIQRIDDISLLAKESRMVSFAVKALAPTTLAVTHLKYDFLSLLPTQESLARRGRRLQETLQQRLSAMYAPDILLKVEVEDSNLELDVSFEMDEPLIVLEGEYKRMRAWMSNTGSRAIGEMWVLLGPEDQIVFDSAIENASRESPLYTLLPAKAEFTLRLDSLSGLFRTDNKLPQWTPFNVSLWQELQPSEATDTFFTWRPIARENQRLCLLFIYRETGGSTFRCTRVMKSYEITPCLIASASSRTVPSQSNPFLVDVEISNLSPKALHITQMTTISPIWRCRLLNSLSSVALHPAQSTKFSFAACPSGDKNCITKTLAFVSRTLGDVLHRRSTEPGNPPPLDLTYGHFVNEENTTPSLDPAIWDLYLGERRNIVTDSINRSYPHILSSSYSNIFPFYNPLSVDLLVLWEIPSEHRSGFTLLPPMILGTTHGGLREIMEEVEQVRVTRNMYAETQRERMEILHAIRDSEWNTEANPLSVTVENNPVVEHDFTKEGCSVHVTFTIRNYSLTHPSRYVLRFDSSLSKDTTTASINLLQPRYTGPLTIRNMLPPSESSSVHACFWVTRPGMYAVSGWKAEVDVGEPWLDGTKSSWRTKHHYVLRPPVNSLPFFTVNPLSRQNACVS</sequence>
<protein>
    <submittedName>
        <fullName evidence="2">Uncharacterized protein</fullName>
    </submittedName>
</protein>
<proteinExistence type="predicted"/>
<reference evidence="2 3" key="1">
    <citation type="submission" date="2014-04" db="EMBL/GenBank/DDBJ databases">
        <authorList>
            <consortium name="DOE Joint Genome Institute"/>
            <person name="Kuo A."/>
            <person name="Kohler A."/>
            <person name="Nagy L.G."/>
            <person name="Floudas D."/>
            <person name="Copeland A."/>
            <person name="Barry K.W."/>
            <person name="Cichocki N."/>
            <person name="Veneault-Fourrey C."/>
            <person name="LaButti K."/>
            <person name="Lindquist E.A."/>
            <person name="Lipzen A."/>
            <person name="Lundell T."/>
            <person name="Morin E."/>
            <person name="Murat C."/>
            <person name="Sun H."/>
            <person name="Tunlid A."/>
            <person name="Henrissat B."/>
            <person name="Grigoriev I.V."/>
            <person name="Hibbett D.S."/>
            <person name="Martin F."/>
            <person name="Nordberg H.P."/>
            <person name="Cantor M.N."/>
            <person name="Hua S.X."/>
        </authorList>
    </citation>
    <scope>NUCLEOTIDE SEQUENCE [LARGE SCALE GENOMIC DNA]</scope>
    <source>
        <strain evidence="2 3">Foug A</strain>
    </source>
</reference>
<organism evidence="2 3">
    <name type="scientific">Scleroderma citrinum Foug A</name>
    <dbReference type="NCBI Taxonomy" id="1036808"/>
    <lineage>
        <taxon>Eukaryota</taxon>
        <taxon>Fungi</taxon>
        <taxon>Dikarya</taxon>
        <taxon>Basidiomycota</taxon>
        <taxon>Agaricomycotina</taxon>
        <taxon>Agaricomycetes</taxon>
        <taxon>Agaricomycetidae</taxon>
        <taxon>Boletales</taxon>
        <taxon>Sclerodermatineae</taxon>
        <taxon>Sclerodermataceae</taxon>
        <taxon>Scleroderma</taxon>
    </lineage>
</organism>
<dbReference type="InParanoid" id="A0A0C3AMW8"/>
<evidence type="ECO:0000256" key="1">
    <source>
        <dbReference type="SAM" id="MobiDB-lite"/>
    </source>
</evidence>
<dbReference type="EMBL" id="KN822018">
    <property type="protein sequence ID" value="KIM66322.1"/>
    <property type="molecule type" value="Genomic_DNA"/>
</dbReference>
<reference evidence="3" key="2">
    <citation type="submission" date="2015-01" db="EMBL/GenBank/DDBJ databases">
        <title>Evolutionary Origins and Diversification of the Mycorrhizal Mutualists.</title>
        <authorList>
            <consortium name="DOE Joint Genome Institute"/>
            <consortium name="Mycorrhizal Genomics Consortium"/>
            <person name="Kohler A."/>
            <person name="Kuo A."/>
            <person name="Nagy L.G."/>
            <person name="Floudas D."/>
            <person name="Copeland A."/>
            <person name="Barry K.W."/>
            <person name="Cichocki N."/>
            <person name="Veneault-Fourrey C."/>
            <person name="LaButti K."/>
            <person name="Lindquist E.A."/>
            <person name="Lipzen A."/>
            <person name="Lundell T."/>
            <person name="Morin E."/>
            <person name="Murat C."/>
            <person name="Riley R."/>
            <person name="Ohm R."/>
            <person name="Sun H."/>
            <person name="Tunlid A."/>
            <person name="Henrissat B."/>
            <person name="Grigoriev I.V."/>
            <person name="Hibbett D.S."/>
            <person name="Martin F."/>
        </authorList>
    </citation>
    <scope>NUCLEOTIDE SEQUENCE [LARGE SCALE GENOMIC DNA]</scope>
    <source>
        <strain evidence="3">Foug A</strain>
    </source>
</reference>
<dbReference type="Pfam" id="PF12739">
    <property type="entry name" value="TRAPPC-Trs85"/>
    <property type="match status" value="1"/>
</dbReference>
<dbReference type="STRING" id="1036808.A0A0C3AMW8"/>
<keyword evidence="3" id="KW-1185">Reference proteome</keyword>
<dbReference type="PANTHER" id="PTHR12975">
    <property type="entry name" value="TRANSPORT PROTEIN TRAPP"/>
    <property type="match status" value="1"/>
</dbReference>